<feature type="region of interest" description="Disordered" evidence="1">
    <location>
        <begin position="584"/>
        <end position="620"/>
    </location>
</feature>
<comment type="caution">
    <text evidence="2">The sequence shown here is derived from an EMBL/GenBank/DDBJ whole genome shotgun (WGS) entry which is preliminary data.</text>
</comment>
<keyword evidence="3" id="KW-1185">Reference proteome</keyword>
<accession>A0AAW1JG19</accession>
<feature type="region of interest" description="Disordered" evidence="1">
    <location>
        <begin position="22"/>
        <end position="41"/>
    </location>
</feature>
<sequence>MFRVLDFLSSVMFHVRRRPADCAPRKRKKKPGTNTRDLRGDSAPLLVELFPDGSAPLPSDTNRTIRLNNDIMEVRKPGKLQHSLNIDVFKLLPGARKPQVPVKRDIPHCPQRSVSLDLEECIRDDRPQYVNRHQETNTSTSVNGKNADGAQVLESMTKDRPRGPVKRRPSTKRGREAIRNSCADFSFMQNATTEDAENETVETISKAAQSFDRERRTNSIHSSKQPQYSLISKTPTVGHTVTRQNIKDSYQVNFTRLPKMTALASIDKTGNSNVKSENRNTFNREDPPHSTSSETFNGRGKGVQSNSIDEHIDNKDHGARDDRKTEKLENIEDTRSDKPPLRDRSEKFERWHEFKPHKVEHRMFTSECTVQLSGNSREVPKIVVDKSADPNIKKFLSELITDRSTFDKAVKEGITETKTTTSVVRRTIITNTSKQSETPSNETEQVLQSDDVDKVCVELLLQILSDDVDKANTVLTSQTEKILEEQNGSEIYKETLTSSTQESKNDVSSDGKTTVKTVINTEDVHIAKIETSNKTPTTVTKDNELESSTKAKTMSPNFLTVDSQKMQRPSDVARRSSFVQTDNFASPEFIKEDLSEEEEEDVFSGKKLPPQSDIFKRSSVDDDDEDLLVNAELNKGSK</sequence>
<feature type="compositionally biased region" description="Polar residues" evidence="1">
    <location>
        <begin position="219"/>
        <end position="233"/>
    </location>
</feature>
<evidence type="ECO:0000256" key="1">
    <source>
        <dbReference type="SAM" id="MobiDB-lite"/>
    </source>
</evidence>
<feature type="compositionally biased region" description="Basic and acidic residues" evidence="1">
    <location>
        <begin position="276"/>
        <end position="288"/>
    </location>
</feature>
<feature type="region of interest" description="Disordered" evidence="1">
    <location>
        <begin position="153"/>
        <end position="179"/>
    </location>
</feature>
<reference evidence="2 3" key="1">
    <citation type="journal article" date="2024" name="BMC Genomics">
        <title>De novo assembly and annotation of Popillia japonica's genome with initial clues to its potential as an invasive pest.</title>
        <authorList>
            <person name="Cucini C."/>
            <person name="Boschi S."/>
            <person name="Funari R."/>
            <person name="Cardaioli E."/>
            <person name="Iannotti N."/>
            <person name="Marturano G."/>
            <person name="Paoli F."/>
            <person name="Bruttini M."/>
            <person name="Carapelli A."/>
            <person name="Frati F."/>
            <person name="Nardi F."/>
        </authorList>
    </citation>
    <scope>NUCLEOTIDE SEQUENCE [LARGE SCALE GENOMIC DNA]</scope>
    <source>
        <strain evidence="2">DMR45628</strain>
    </source>
</reference>
<name>A0AAW1JG19_POPJA</name>
<proteinExistence type="predicted"/>
<dbReference type="Proteomes" id="UP001458880">
    <property type="component" value="Unassembled WGS sequence"/>
</dbReference>
<feature type="region of interest" description="Disordered" evidence="1">
    <location>
        <begin position="208"/>
        <end position="233"/>
    </location>
</feature>
<feature type="compositionally biased region" description="Basic and acidic residues" evidence="1">
    <location>
        <begin position="308"/>
        <end position="344"/>
    </location>
</feature>
<feature type="compositionally biased region" description="Basic residues" evidence="1">
    <location>
        <begin position="163"/>
        <end position="172"/>
    </location>
</feature>
<protein>
    <submittedName>
        <fullName evidence="2">Uncharacterized protein</fullName>
    </submittedName>
</protein>
<evidence type="ECO:0000313" key="3">
    <source>
        <dbReference type="Proteomes" id="UP001458880"/>
    </source>
</evidence>
<feature type="region of interest" description="Disordered" evidence="1">
    <location>
        <begin position="265"/>
        <end position="344"/>
    </location>
</feature>
<evidence type="ECO:0000313" key="2">
    <source>
        <dbReference type="EMBL" id="KAK9702253.1"/>
    </source>
</evidence>
<gene>
    <name evidence="2" type="ORF">QE152_g30054</name>
</gene>
<dbReference type="AlphaFoldDB" id="A0AAW1JG19"/>
<dbReference type="EMBL" id="JASPKY010000396">
    <property type="protein sequence ID" value="KAK9702253.1"/>
    <property type="molecule type" value="Genomic_DNA"/>
</dbReference>
<organism evidence="2 3">
    <name type="scientific">Popillia japonica</name>
    <name type="common">Japanese beetle</name>
    <dbReference type="NCBI Taxonomy" id="7064"/>
    <lineage>
        <taxon>Eukaryota</taxon>
        <taxon>Metazoa</taxon>
        <taxon>Ecdysozoa</taxon>
        <taxon>Arthropoda</taxon>
        <taxon>Hexapoda</taxon>
        <taxon>Insecta</taxon>
        <taxon>Pterygota</taxon>
        <taxon>Neoptera</taxon>
        <taxon>Endopterygota</taxon>
        <taxon>Coleoptera</taxon>
        <taxon>Polyphaga</taxon>
        <taxon>Scarabaeiformia</taxon>
        <taxon>Scarabaeidae</taxon>
        <taxon>Rutelinae</taxon>
        <taxon>Popillia</taxon>
    </lineage>
</organism>